<name>A0A1I7XE88_HETBA</name>
<evidence type="ECO:0000313" key="1">
    <source>
        <dbReference type="Proteomes" id="UP000095283"/>
    </source>
</evidence>
<dbReference type="WBParaSite" id="Hba_16028">
    <property type="protein sequence ID" value="Hba_16028"/>
    <property type="gene ID" value="Hba_16028"/>
</dbReference>
<accession>A0A1I7XE88</accession>
<dbReference type="Proteomes" id="UP000095283">
    <property type="component" value="Unplaced"/>
</dbReference>
<dbReference type="AlphaFoldDB" id="A0A1I7XE88"/>
<protein>
    <submittedName>
        <fullName evidence="2">Helitron helicase</fullName>
    </submittedName>
</protein>
<organism evidence="1 2">
    <name type="scientific">Heterorhabditis bacteriophora</name>
    <name type="common">Entomopathogenic nematode worm</name>
    <dbReference type="NCBI Taxonomy" id="37862"/>
    <lineage>
        <taxon>Eukaryota</taxon>
        <taxon>Metazoa</taxon>
        <taxon>Ecdysozoa</taxon>
        <taxon>Nematoda</taxon>
        <taxon>Chromadorea</taxon>
        <taxon>Rhabditida</taxon>
        <taxon>Rhabditina</taxon>
        <taxon>Rhabditomorpha</taxon>
        <taxon>Strongyloidea</taxon>
        <taxon>Heterorhabditidae</taxon>
        <taxon>Heterorhabditis</taxon>
    </lineage>
</organism>
<reference evidence="2" key="1">
    <citation type="submission" date="2016-11" db="UniProtKB">
        <authorList>
            <consortium name="WormBaseParasite"/>
        </authorList>
    </citation>
    <scope>IDENTIFICATION</scope>
</reference>
<keyword evidence="1" id="KW-1185">Reference proteome</keyword>
<sequence>MCIRDGYLESTEREQINRMHGLLSMHLVVTVNIDPFPTSVKYVGYVDTVVVNKNRFINRKIDD</sequence>
<proteinExistence type="predicted"/>
<evidence type="ECO:0000313" key="2">
    <source>
        <dbReference type="WBParaSite" id="Hba_16028"/>
    </source>
</evidence>